<evidence type="ECO:0000313" key="2">
    <source>
        <dbReference type="Proteomes" id="UP000183223"/>
    </source>
</evidence>
<dbReference type="EMBL" id="FMWJ01000039">
    <property type="protein sequence ID" value="SCZ73715.1"/>
    <property type="molecule type" value="Genomic_DNA"/>
</dbReference>
<dbReference type="AlphaFoldDB" id="A0A1G5RHY5"/>
<sequence length="83" mass="9388">MSGLGILTNINRFRSILPGFDMKAKQFNQRYRIGASFIYQPNKILRGGTPVKTVDKAKDLTNCTVVEISTEPYFVRTDYLTPA</sequence>
<gene>
    <name evidence="1" type="ORF">SAMN02982990_04349</name>
</gene>
<proteinExistence type="predicted"/>
<accession>A0A1G5RHY5</accession>
<name>A0A1G5RHY5_PHOLU</name>
<evidence type="ECO:0000313" key="1">
    <source>
        <dbReference type="EMBL" id="SCZ73715.1"/>
    </source>
</evidence>
<reference evidence="2" key="1">
    <citation type="submission" date="2016-10" db="EMBL/GenBank/DDBJ databases">
        <authorList>
            <person name="Varghese N."/>
            <person name="Submissions S."/>
        </authorList>
    </citation>
    <scope>NUCLEOTIDE SEQUENCE [LARGE SCALE GENOMIC DNA]</scope>
    <source>
        <strain evidence="2">ATCC 29999</strain>
    </source>
</reference>
<keyword evidence="2" id="KW-1185">Reference proteome</keyword>
<dbReference type="Proteomes" id="UP000183223">
    <property type="component" value="Unassembled WGS sequence"/>
</dbReference>
<protein>
    <submittedName>
        <fullName evidence="1">Uncharacterized protein</fullName>
    </submittedName>
</protein>
<organism evidence="1 2">
    <name type="scientific">Photorhabdus luminescens</name>
    <name type="common">Xenorhabdus luminescens</name>
    <dbReference type="NCBI Taxonomy" id="29488"/>
    <lineage>
        <taxon>Bacteria</taxon>
        <taxon>Pseudomonadati</taxon>
        <taxon>Pseudomonadota</taxon>
        <taxon>Gammaproteobacteria</taxon>
        <taxon>Enterobacterales</taxon>
        <taxon>Morganellaceae</taxon>
        <taxon>Photorhabdus</taxon>
    </lineage>
</organism>